<sequence length="120" mass="13908">MPRPTLVKKKVNKQKARFYREEEIGGHQTNPDKDNNAFTPLIRFSQDIISNRNEIDKYSDIPPAEKAKKKDGINDESQGEFKPEQEVFTQTFDHTDIYVPSIISNLLQMKHHIGERSPPD</sequence>
<name>A0A1F7XIB5_9BACT</name>
<dbReference type="AlphaFoldDB" id="A0A1F7XIB5"/>
<feature type="region of interest" description="Disordered" evidence="1">
    <location>
        <begin position="54"/>
        <end position="83"/>
    </location>
</feature>
<accession>A0A1F7XIB5</accession>
<dbReference type="EMBL" id="MGFU01000001">
    <property type="protein sequence ID" value="OGM14792.1"/>
    <property type="molecule type" value="Genomic_DNA"/>
</dbReference>
<reference evidence="2 3" key="1">
    <citation type="journal article" date="2016" name="Nat. Commun.">
        <title>Thousands of microbial genomes shed light on interconnected biogeochemical processes in an aquifer system.</title>
        <authorList>
            <person name="Anantharaman K."/>
            <person name="Brown C.T."/>
            <person name="Hug L.A."/>
            <person name="Sharon I."/>
            <person name="Castelle C.J."/>
            <person name="Probst A.J."/>
            <person name="Thomas B.C."/>
            <person name="Singh A."/>
            <person name="Wilkins M.J."/>
            <person name="Karaoz U."/>
            <person name="Brodie E.L."/>
            <person name="Williams K.H."/>
            <person name="Hubbard S.S."/>
            <person name="Banfield J.F."/>
        </authorList>
    </citation>
    <scope>NUCLEOTIDE SEQUENCE [LARGE SCALE GENOMIC DNA]</scope>
</reference>
<protein>
    <submittedName>
        <fullName evidence="2">Uncharacterized protein</fullName>
    </submittedName>
</protein>
<proteinExistence type="predicted"/>
<gene>
    <name evidence="2" type="ORF">A2V80_01435</name>
</gene>
<evidence type="ECO:0000313" key="3">
    <source>
        <dbReference type="Proteomes" id="UP000179013"/>
    </source>
</evidence>
<dbReference type="Proteomes" id="UP000179013">
    <property type="component" value="Unassembled WGS sequence"/>
</dbReference>
<organism evidence="2 3">
    <name type="scientific">Candidatus Woesebacteria bacterium RBG_16_39_8b</name>
    <dbReference type="NCBI Taxonomy" id="1802482"/>
    <lineage>
        <taxon>Bacteria</taxon>
        <taxon>Candidatus Woeseibacteriota</taxon>
    </lineage>
</organism>
<comment type="caution">
    <text evidence="2">The sequence shown here is derived from an EMBL/GenBank/DDBJ whole genome shotgun (WGS) entry which is preliminary data.</text>
</comment>
<evidence type="ECO:0000313" key="2">
    <source>
        <dbReference type="EMBL" id="OGM14792.1"/>
    </source>
</evidence>
<evidence type="ECO:0000256" key="1">
    <source>
        <dbReference type="SAM" id="MobiDB-lite"/>
    </source>
</evidence>